<dbReference type="Pfam" id="PF00441">
    <property type="entry name" value="Acyl-CoA_dh_1"/>
    <property type="match status" value="1"/>
</dbReference>
<dbReference type="Gene3D" id="1.20.140.10">
    <property type="entry name" value="Butyryl-CoA Dehydrogenase, subunit A, domain 3"/>
    <property type="match status" value="1"/>
</dbReference>
<evidence type="ECO:0000256" key="4">
    <source>
        <dbReference type="ARBA" id="ARBA00022827"/>
    </source>
</evidence>
<evidence type="ECO:0000259" key="9">
    <source>
        <dbReference type="Pfam" id="PF02771"/>
    </source>
</evidence>
<evidence type="ECO:0000259" key="8">
    <source>
        <dbReference type="Pfam" id="PF02770"/>
    </source>
</evidence>
<dbReference type="Proteomes" id="UP000474159">
    <property type="component" value="Unassembled WGS sequence"/>
</dbReference>
<dbReference type="SUPFAM" id="SSF47203">
    <property type="entry name" value="Acyl-CoA dehydrogenase C-terminal domain-like"/>
    <property type="match status" value="1"/>
</dbReference>
<comment type="similarity">
    <text evidence="2 6">Belongs to the acyl-CoA dehydrogenase family.</text>
</comment>
<dbReference type="InterPro" id="IPR013786">
    <property type="entry name" value="AcylCoA_DH/ox_N"/>
</dbReference>
<accession>A0A6L3SWG6</accession>
<evidence type="ECO:0000256" key="1">
    <source>
        <dbReference type="ARBA" id="ARBA00001974"/>
    </source>
</evidence>
<dbReference type="PANTHER" id="PTHR43884">
    <property type="entry name" value="ACYL-COA DEHYDROGENASE"/>
    <property type="match status" value="1"/>
</dbReference>
<dbReference type="GO" id="GO:0050660">
    <property type="term" value="F:flavin adenine dinucleotide binding"/>
    <property type="evidence" value="ECO:0007669"/>
    <property type="project" value="InterPro"/>
</dbReference>
<evidence type="ECO:0000256" key="6">
    <source>
        <dbReference type="RuleBase" id="RU362125"/>
    </source>
</evidence>
<dbReference type="InterPro" id="IPR037069">
    <property type="entry name" value="AcylCoA_DH/ox_N_sf"/>
</dbReference>
<dbReference type="Pfam" id="PF02770">
    <property type="entry name" value="Acyl-CoA_dh_M"/>
    <property type="match status" value="1"/>
</dbReference>
<dbReference type="AlphaFoldDB" id="A0A6L3SWG6"/>
<evidence type="ECO:0000313" key="11">
    <source>
        <dbReference type="Proteomes" id="UP000474159"/>
    </source>
</evidence>
<evidence type="ECO:0000256" key="5">
    <source>
        <dbReference type="ARBA" id="ARBA00023002"/>
    </source>
</evidence>
<dbReference type="InterPro" id="IPR009100">
    <property type="entry name" value="AcylCoA_DH/oxidase_NM_dom_sf"/>
</dbReference>
<keyword evidence="11" id="KW-1185">Reference proteome</keyword>
<organism evidence="10 11">
    <name type="scientific">Methylobacterium soli</name>
    <dbReference type="NCBI Taxonomy" id="553447"/>
    <lineage>
        <taxon>Bacteria</taxon>
        <taxon>Pseudomonadati</taxon>
        <taxon>Pseudomonadota</taxon>
        <taxon>Alphaproteobacteria</taxon>
        <taxon>Hyphomicrobiales</taxon>
        <taxon>Methylobacteriaceae</taxon>
        <taxon>Methylobacterium</taxon>
    </lineage>
</organism>
<gene>
    <name evidence="10" type="ORF">F6X53_16115</name>
</gene>
<dbReference type="InterPro" id="IPR009075">
    <property type="entry name" value="AcylCo_DH/oxidase_C"/>
</dbReference>
<dbReference type="InterPro" id="IPR006091">
    <property type="entry name" value="Acyl-CoA_Oxase/DH_mid-dom"/>
</dbReference>
<dbReference type="InterPro" id="IPR046373">
    <property type="entry name" value="Acyl-CoA_Oxase/DH_mid-dom_sf"/>
</dbReference>
<keyword evidence="3 6" id="KW-0285">Flavoprotein</keyword>
<sequence>MDFDLTSEQRLLKDSVARWAADTYASLDRVEASRSEPLGFSEAHWAELAELGLLGLPFSEADGGFGGGPVETMVVMEALGRALAPEPYLASVILGGAALRLAGDAAQRARLIPQLAGGSLRLAFAHGERQARYDLEDVATTARPEAGGYVLDGAKGVVLNADAAGLLVVSARTAGGRREGAGISLFLVPTDTPGLTLRPYPTQDGGRAADVILRGVRVPSEALLGPADGALPIIEQVIDGAIAAVAAEAVGLMEALQDLTVAYLKTRKQFGTAIGGFQALQHRAVDMLVALEQARSMELYATMMVEAEAEARGPALSAAKVQINRSARFVGQQAVQLHGGIGMTQEYLGAHQFRRLTMIEILFGDTAHHLRRVTRAGGLLGAA</sequence>
<dbReference type="InterPro" id="IPR036250">
    <property type="entry name" value="AcylCo_DH-like_C"/>
</dbReference>
<dbReference type="PANTHER" id="PTHR43884:SF20">
    <property type="entry name" value="ACYL-COA DEHYDROGENASE FADE28"/>
    <property type="match status" value="1"/>
</dbReference>
<feature type="domain" description="Acyl-CoA dehydrogenase/oxidase N-terminal" evidence="9">
    <location>
        <begin position="6"/>
        <end position="118"/>
    </location>
</feature>
<comment type="caution">
    <text evidence="10">The sequence shown here is derived from an EMBL/GenBank/DDBJ whole genome shotgun (WGS) entry which is preliminary data.</text>
</comment>
<dbReference type="Gene3D" id="2.40.110.10">
    <property type="entry name" value="Butyryl-CoA Dehydrogenase, subunit A, domain 2"/>
    <property type="match status" value="1"/>
</dbReference>
<dbReference type="Gene3D" id="1.10.540.10">
    <property type="entry name" value="Acyl-CoA dehydrogenase/oxidase, N-terminal domain"/>
    <property type="match status" value="1"/>
</dbReference>
<dbReference type="Pfam" id="PF02771">
    <property type="entry name" value="Acyl-CoA_dh_N"/>
    <property type="match status" value="1"/>
</dbReference>
<evidence type="ECO:0000313" key="10">
    <source>
        <dbReference type="EMBL" id="KAB1078023.1"/>
    </source>
</evidence>
<dbReference type="GO" id="GO:0003995">
    <property type="term" value="F:acyl-CoA dehydrogenase activity"/>
    <property type="evidence" value="ECO:0007669"/>
    <property type="project" value="TreeGrafter"/>
</dbReference>
<dbReference type="CDD" id="cd00567">
    <property type="entry name" value="ACAD"/>
    <property type="match status" value="1"/>
</dbReference>
<reference evidence="10 11" key="1">
    <citation type="submission" date="2019-09" db="EMBL/GenBank/DDBJ databases">
        <title>YIM 48816 draft genome.</title>
        <authorList>
            <person name="Jiang L."/>
        </authorList>
    </citation>
    <scope>NUCLEOTIDE SEQUENCE [LARGE SCALE GENOMIC DNA]</scope>
    <source>
        <strain evidence="10 11">YIM 48816</strain>
    </source>
</reference>
<dbReference type="SUPFAM" id="SSF56645">
    <property type="entry name" value="Acyl-CoA dehydrogenase NM domain-like"/>
    <property type="match status" value="1"/>
</dbReference>
<feature type="domain" description="Acyl-CoA dehydrogenase/oxidase C-terminal" evidence="7">
    <location>
        <begin position="243"/>
        <end position="376"/>
    </location>
</feature>
<proteinExistence type="inferred from homology"/>
<feature type="domain" description="Acyl-CoA oxidase/dehydrogenase middle" evidence="8">
    <location>
        <begin position="123"/>
        <end position="209"/>
    </location>
</feature>
<dbReference type="EMBL" id="VZZK01000016">
    <property type="protein sequence ID" value="KAB1078023.1"/>
    <property type="molecule type" value="Genomic_DNA"/>
</dbReference>
<comment type="cofactor">
    <cofactor evidence="1 6">
        <name>FAD</name>
        <dbReference type="ChEBI" id="CHEBI:57692"/>
    </cofactor>
</comment>
<name>A0A6L3SWG6_9HYPH</name>
<dbReference type="OrthoDB" id="9775090at2"/>
<evidence type="ECO:0000256" key="2">
    <source>
        <dbReference type="ARBA" id="ARBA00009347"/>
    </source>
</evidence>
<keyword evidence="5 6" id="KW-0560">Oxidoreductase</keyword>
<keyword evidence="4 6" id="KW-0274">FAD</keyword>
<evidence type="ECO:0000259" key="7">
    <source>
        <dbReference type="Pfam" id="PF00441"/>
    </source>
</evidence>
<dbReference type="RefSeq" id="WP_151001231.1">
    <property type="nucleotide sequence ID" value="NZ_BPQY01000384.1"/>
</dbReference>
<protein>
    <submittedName>
        <fullName evidence="10">Pimeloyl-CoA dehydrogenase small subunit</fullName>
    </submittedName>
</protein>
<evidence type="ECO:0000256" key="3">
    <source>
        <dbReference type="ARBA" id="ARBA00022630"/>
    </source>
</evidence>